<evidence type="ECO:0000313" key="2">
    <source>
        <dbReference type="EMBL" id="CAK0822166.1"/>
    </source>
</evidence>
<evidence type="ECO:0000256" key="1">
    <source>
        <dbReference type="SAM" id="MobiDB-lite"/>
    </source>
</evidence>
<keyword evidence="3" id="KW-1185">Reference proteome</keyword>
<evidence type="ECO:0008006" key="4">
    <source>
        <dbReference type="Google" id="ProtNLM"/>
    </source>
</evidence>
<accession>A0ABN9RSS4</accession>
<organism evidence="2 3">
    <name type="scientific">Prorocentrum cordatum</name>
    <dbReference type="NCBI Taxonomy" id="2364126"/>
    <lineage>
        <taxon>Eukaryota</taxon>
        <taxon>Sar</taxon>
        <taxon>Alveolata</taxon>
        <taxon>Dinophyceae</taxon>
        <taxon>Prorocentrales</taxon>
        <taxon>Prorocentraceae</taxon>
        <taxon>Prorocentrum</taxon>
    </lineage>
</organism>
<sequence length="1583" mass="174022">MSEKGGSPAAMPLRCKGISKRPPPGEPGGDPGGRADRSRSPPQGDEVDLDAYATMTYVQSLQSKIDAMETSIKESINSTVTTVVSSATNPISLALKAAQDGIDGLGAKIEKNVHLAVGQQIDATRKHFQQQLDAFNIRVGEVEAKQEKTDTAIELMAEQIKVLQRELATANEQPIKQQFISRDFDREIDATIIKVHADGLVTLAKATESLTKFVVGCDIRETDFTVTGNDTAKFFTTKFTGLPGPASRRVQKVLDSMRSTNGTWVRIYADAVSGHGTVELRMGPDKSPKQIKTEIVGKRLRQAMEREFPNHVWRVDRTKAWITAGWAPVIAYSVRPGRDEPTILTFQDTGLPALGIDRTTLKNAANLARSQNRLACGPTPCLAVGTWNARALLGYQGRRVVEKSAHLKSMPLSKMVLGIQEAHQNHGQLLAFMRKIDSTLDMHSSFAPGHHGTISGGVATVFPAGTNAVSDPVFPGRVLRSVFRAGDQVMIFYNIHNYDLSNATIQNITTRINGDLQWARSDPSRVVLFVTGDFIFSDAGKLKLLDPVAKGNSNPTETSKASARKWHNALEHLVEIDSADTTHYCSETKAETTIDRCFCSFTPTQMLQLPVTSPTFSTPEDLSRRRVSDHAALFVSFTMRDAKPSPNQPIAQYIVKSPVFKEIADKVFAASPMDNLSPPTKLIQTTDLRRQIAREARDRIHDMHPSRGDVLLQVAKSISRAVRRQDRQLAARLLRPHLVAQEHIQINGDSVGLIDHAKFEEWASNLFRQDAEQRQAAIDQAVQRGRLRPAQARGQTQALQRKLQLWNPLSKRLVLTGVKTSEGTVTGPNERLKKLVEHWQPVFAGKTVDVTKAAVYLNQFSPTIDFSKYRPPDYETLKKFARRSSSTSPGLDGLPYLAWSAHEKCTEVLWDVMCYMLNGGVLPDEVNATVQAFLPKGEEPEDSEHHGCHRDPSKVRVLGLRNTSLKIISSTMNAATAVVAAEVVPASQRGFIHRRNFGYNILELDAESRIASADPDAQDMLPVLVSLDIAQAFPSFAHQFIRLALKAMGAPEAILMFFGSTCNDILAMAPCAGQYVPLFYIRSGIIQGCGWGGTLHALGTASFLLNPETVLEAQGRGLCRACADDLGLVLRAAAYLVYLADVMLCMEILAGLELKAPKCHIIPLAGQVSADLILKLKNALLDIVPKFKDFNICDRLTYLGLLLGPGATDQLIYAKAFNKYRSRVRAHSACDAPAVGAVSLYNGRALPVLGYLAQYALLPHEHFKHESWINASILRFPNGAFRLKDWSFLKDWGVPAPRSLQLSMLATIVRAVTSTFKKFTEIRERLHAGLNSYGLQQTLEGAARGALHLSPPWWQTQAFVETMHQIATATSDHVYYPHQLVAPAIEAARAAVANEQPGLAQKHAYASALTTRGADGIGPFLQDRIAKELPHANELFIHNPTILHDIQTAMKRLPPSWATAWMRTLSFSWLTSYRIAYPCGRRLCIFGCASGQDKMCHYLVCAPLALAVGRACGAPPLSTEFAKLGLIDQSNECAEPIAVACLTYHMLRQETHVSAEATLTAARAALRATKTMKKPPPVLHQHH</sequence>
<name>A0ABN9RSS4_9DINO</name>
<comment type="caution">
    <text evidence="2">The sequence shown here is derived from an EMBL/GenBank/DDBJ whole genome shotgun (WGS) entry which is preliminary data.</text>
</comment>
<evidence type="ECO:0000313" key="3">
    <source>
        <dbReference type="Proteomes" id="UP001189429"/>
    </source>
</evidence>
<proteinExistence type="predicted"/>
<gene>
    <name evidence="2" type="ORF">PCOR1329_LOCUS23251</name>
</gene>
<dbReference type="SUPFAM" id="SSF56219">
    <property type="entry name" value="DNase I-like"/>
    <property type="match status" value="1"/>
</dbReference>
<dbReference type="InterPro" id="IPR036691">
    <property type="entry name" value="Endo/exonu/phosph_ase_sf"/>
</dbReference>
<dbReference type="EMBL" id="CAUYUJ010007850">
    <property type="protein sequence ID" value="CAK0822166.1"/>
    <property type="molecule type" value="Genomic_DNA"/>
</dbReference>
<protein>
    <recommendedName>
        <fullName evidence="4">Reverse transcriptase domain-containing protein</fullName>
    </recommendedName>
</protein>
<dbReference type="PANTHER" id="PTHR19446">
    <property type="entry name" value="REVERSE TRANSCRIPTASES"/>
    <property type="match status" value="1"/>
</dbReference>
<feature type="region of interest" description="Disordered" evidence="1">
    <location>
        <begin position="1"/>
        <end position="47"/>
    </location>
</feature>
<feature type="non-terminal residue" evidence="2">
    <location>
        <position position="1583"/>
    </location>
</feature>
<dbReference type="Proteomes" id="UP001189429">
    <property type="component" value="Unassembled WGS sequence"/>
</dbReference>
<reference evidence="2" key="1">
    <citation type="submission" date="2023-10" db="EMBL/GenBank/DDBJ databases">
        <authorList>
            <person name="Chen Y."/>
            <person name="Shah S."/>
            <person name="Dougan E. K."/>
            <person name="Thang M."/>
            <person name="Chan C."/>
        </authorList>
    </citation>
    <scope>NUCLEOTIDE SEQUENCE [LARGE SCALE GENOMIC DNA]</scope>
</reference>